<keyword evidence="3" id="KW-1185">Reference proteome</keyword>
<name>V4K659_EUTSA</name>
<dbReference type="OMA" id="MSCKSHK"/>
<dbReference type="GO" id="GO:0009958">
    <property type="term" value="P:positive gravitropism"/>
    <property type="evidence" value="ECO:0007669"/>
    <property type="project" value="EnsemblPlants"/>
</dbReference>
<feature type="region of interest" description="Disordered" evidence="1">
    <location>
        <begin position="279"/>
        <end position="300"/>
    </location>
</feature>
<gene>
    <name evidence="2" type="ORF">EUTSA_v10004196mg</name>
</gene>
<dbReference type="OrthoDB" id="1916150at2759"/>
<dbReference type="PANTHER" id="PTHR33781">
    <property type="entry name" value="PROTEIN PHYTOCHROME KINASE SUBSTRATE 1-RELATED"/>
    <property type="match status" value="1"/>
</dbReference>
<dbReference type="GO" id="GO:0005886">
    <property type="term" value="C:plasma membrane"/>
    <property type="evidence" value="ECO:0007669"/>
    <property type="project" value="EnsemblPlants"/>
</dbReference>
<dbReference type="GO" id="GO:0010114">
    <property type="term" value="P:response to red light"/>
    <property type="evidence" value="ECO:0007669"/>
    <property type="project" value="EnsemblPlants"/>
</dbReference>
<evidence type="ECO:0000313" key="2">
    <source>
        <dbReference type="EMBL" id="ESQ33035.1"/>
    </source>
</evidence>
<dbReference type="AlphaFoldDB" id="V4K659"/>
<dbReference type="eggNOG" id="ENOG502QSBI">
    <property type="taxonomic scope" value="Eukaryota"/>
</dbReference>
<evidence type="ECO:0000313" key="3">
    <source>
        <dbReference type="Proteomes" id="UP000030689"/>
    </source>
</evidence>
<dbReference type="GO" id="GO:0009638">
    <property type="term" value="P:phototropism"/>
    <property type="evidence" value="ECO:0007669"/>
    <property type="project" value="EnsemblPlants"/>
</dbReference>
<dbReference type="KEGG" id="eus:EUTSA_v10004196mg"/>
<dbReference type="PANTHER" id="PTHR33781:SF4">
    <property type="entry name" value="PROTEIN PHYTOCHROME KINASE SUBSTRATE 1"/>
    <property type="match status" value="1"/>
</dbReference>
<sequence length="453" mass="50105">MVTLTSSSSTPKTSFDFMKNNNSHSLYAPFRSPPSSSSYLSSKEEAVVTTKKLMEPCKTLNVSVNPKEDQELDDVTKMVKKAPEDREIGVFGAEKYFNGDMDSDQSSSVLSLINPEVERFIVDSKQSAKKSTGTPSVRSESSWNSQSMLLQNKLVNSSNSSLQEKKNNSGQIQKVNNNKKSFLSNLGCKCACSDGNSVDVNENISVKRSSDPNISVFTARKLENQMSSSSVNLNNTEMIKIQKQEGLVQRKSLEVFGSPVNIEDKRIVIQKKPTLLPWGSRTEEEDTKSERSDTSSDLFEIESLKGKLKPSLTRQGSDPASPTCYAPSEVSIEWSIVTASAADFSVMSECATSPVRRNRSSQIPRIPTNTVKKEPQRRKSSSSGSGGYLLSCKSHKSVRVSGDLDRRISMNKTSPSYVPRFPMETTQPKSFETRRKISNSSISHTQSSLLYSR</sequence>
<dbReference type="GO" id="GO:0010218">
    <property type="term" value="P:response to far red light"/>
    <property type="evidence" value="ECO:0007669"/>
    <property type="project" value="EnsemblPlants"/>
</dbReference>
<dbReference type="Proteomes" id="UP000030689">
    <property type="component" value="Unassembled WGS sequence"/>
</dbReference>
<feature type="region of interest" description="Disordered" evidence="1">
    <location>
        <begin position="124"/>
        <end position="145"/>
    </location>
</feature>
<organism evidence="2 3">
    <name type="scientific">Eutrema salsugineum</name>
    <name type="common">Saltwater cress</name>
    <name type="synonym">Sisymbrium salsugineum</name>
    <dbReference type="NCBI Taxonomy" id="72664"/>
    <lineage>
        <taxon>Eukaryota</taxon>
        <taxon>Viridiplantae</taxon>
        <taxon>Streptophyta</taxon>
        <taxon>Embryophyta</taxon>
        <taxon>Tracheophyta</taxon>
        <taxon>Spermatophyta</taxon>
        <taxon>Magnoliopsida</taxon>
        <taxon>eudicotyledons</taxon>
        <taxon>Gunneridae</taxon>
        <taxon>Pentapetalae</taxon>
        <taxon>rosids</taxon>
        <taxon>malvids</taxon>
        <taxon>Brassicales</taxon>
        <taxon>Brassicaceae</taxon>
        <taxon>Eutremeae</taxon>
        <taxon>Eutrema</taxon>
    </lineage>
</organism>
<feature type="region of interest" description="Disordered" evidence="1">
    <location>
        <begin position="352"/>
        <end position="453"/>
    </location>
</feature>
<dbReference type="EMBL" id="KI517748">
    <property type="protein sequence ID" value="ESQ33035.1"/>
    <property type="molecule type" value="Genomic_DNA"/>
</dbReference>
<accession>V4K659</accession>
<protein>
    <submittedName>
        <fullName evidence="2">Uncharacterized protein</fullName>
    </submittedName>
</protein>
<feature type="compositionally biased region" description="Low complexity" evidence="1">
    <location>
        <begin position="438"/>
        <end position="453"/>
    </location>
</feature>
<dbReference type="GO" id="GO:0009585">
    <property type="term" value="P:red, far-red light phototransduction"/>
    <property type="evidence" value="ECO:0007669"/>
    <property type="project" value="EnsemblPlants"/>
</dbReference>
<dbReference type="InterPro" id="IPR039615">
    <property type="entry name" value="PKS"/>
</dbReference>
<dbReference type="STRING" id="72664.V4K659"/>
<feature type="compositionally biased region" description="Polar residues" evidence="1">
    <location>
        <begin position="360"/>
        <end position="370"/>
    </location>
</feature>
<evidence type="ECO:0000256" key="1">
    <source>
        <dbReference type="SAM" id="MobiDB-lite"/>
    </source>
</evidence>
<proteinExistence type="predicted"/>
<feature type="compositionally biased region" description="Polar residues" evidence="1">
    <location>
        <begin position="129"/>
        <end position="145"/>
    </location>
</feature>
<reference evidence="2 3" key="1">
    <citation type="journal article" date="2013" name="Front. Plant Sci.">
        <title>The Reference Genome of the Halophytic Plant Eutrema salsugineum.</title>
        <authorList>
            <person name="Yang R."/>
            <person name="Jarvis D.E."/>
            <person name="Chen H."/>
            <person name="Beilstein M.A."/>
            <person name="Grimwood J."/>
            <person name="Jenkins J."/>
            <person name="Shu S."/>
            <person name="Prochnik S."/>
            <person name="Xin M."/>
            <person name="Ma C."/>
            <person name="Schmutz J."/>
            <person name="Wing R.A."/>
            <person name="Mitchell-Olds T."/>
            <person name="Schumaker K.S."/>
            <person name="Wang X."/>
        </authorList>
    </citation>
    <scope>NUCLEOTIDE SEQUENCE [LARGE SCALE GENOMIC DNA]</scope>
</reference>
<dbReference type="Gramene" id="ESQ33035">
    <property type="protein sequence ID" value="ESQ33035"/>
    <property type="gene ID" value="EUTSA_v10004196mg"/>
</dbReference>